<dbReference type="Proteomes" id="UP000267027">
    <property type="component" value="Unassembled WGS sequence"/>
</dbReference>
<evidence type="ECO:0000313" key="1">
    <source>
        <dbReference type="EMBL" id="VDM60863.1"/>
    </source>
</evidence>
<dbReference type="WBParaSite" id="ACOC_0000927701-mRNA-1">
    <property type="protein sequence ID" value="ACOC_0000927701-mRNA-1"/>
    <property type="gene ID" value="ACOC_0000927701"/>
</dbReference>
<keyword evidence="2" id="KW-1185">Reference proteome</keyword>
<accession>A0A0R3PTW7</accession>
<evidence type="ECO:0000313" key="2">
    <source>
        <dbReference type="Proteomes" id="UP000267027"/>
    </source>
</evidence>
<evidence type="ECO:0000313" key="3">
    <source>
        <dbReference type="WBParaSite" id="ACOC_0000927701-mRNA-1"/>
    </source>
</evidence>
<protein>
    <submittedName>
        <fullName evidence="3">DUF1902 domain-containing protein</fullName>
    </submittedName>
</protein>
<dbReference type="OMA" id="DQMNDEP"/>
<proteinExistence type="predicted"/>
<gene>
    <name evidence="1" type="ORF">ACOC_LOCUS9278</name>
</gene>
<sequence>MASVHTYPGRTRYLSRSFVVDVHMTIDLFRASSVTLWLRLYDVTMEQIHLPLKFLKMVYIDEQIAELSDGELEALANMVRDEVDRYSIPRVVSVPQYQIIEIPDEVVDDPIVEIYPRDRRSLPLDWPETEEPEYFVFPDEAMIEALRQEQDEQELRDRIAKIAQILNERAIRGARFT</sequence>
<name>A0A0R3PTW7_ANGCS</name>
<organism evidence="3">
    <name type="scientific">Angiostrongylus costaricensis</name>
    <name type="common">Nematode worm</name>
    <dbReference type="NCBI Taxonomy" id="334426"/>
    <lineage>
        <taxon>Eukaryota</taxon>
        <taxon>Metazoa</taxon>
        <taxon>Ecdysozoa</taxon>
        <taxon>Nematoda</taxon>
        <taxon>Chromadorea</taxon>
        <taxon>Rhabditida</taxon>
        <taxon>Rhabditina</taxon>
        <taxon>Rhabditomorpha</taxon>
        <taxon>Strongyloidea</taxon>
        <taxon>Metastrongylidae</taxon>
        <taxon>Angiostrongylus</taxon>
    </lineage>
</organism>
<reference evidence="1 2" key="2">
    <citation type="submission" date="2018-11" db="EMBL/GenBank/DDBJ databases">
        <authorList>
            <consortium name="Pathogen Informatics"/>
        </authorList>
    </citation>
    <scope>NUCLEOTIDE SEQUENCE [LARGE SCALE GENOMIC DNA]</scope>
    <source>
        <strain evidence="1 2">Costa Rica</strain>
    </source>
</reference>
<dbReference type="OrthoDB" id="5850536at2759"/>
<dbReference type="EMBL" id="UYYA01004273">
    <property type="protein sequence ID" value="VDM60863.1"/>
    <property type="molecule type" value="Genomic_DNA"/>
</dbReference>
<dbReference type="AlphaFoldDB" id="A0A0R3PTW7"/>
<reference evidence="3" key="1">
    <citation type="submission" date="2017-02" db="UniProtKB">
        <authorList>
            <consortium name="WormBaseParasite"/>
        </authorList>
    </citation>
    <scope>IDENTIFICATION</scope>
</reference>